<dbReference type="AlphaFoldDB" id="A0A0D0NB14"/>
<sequence>MATVVQLPPRCRVVPLPSPHGGVDLWGVVVEGEGRSLVPGPDGEPLAFHSFTEATRWVASLAEPWLPREGRAAHDQRSGQDVRVMAIHECGVFVRRVRDGRGGVTSLDDLSPPRRIAPPR</sequence>
<accession>A0A0D0NB14</accession>
<name>A0A0D0NB14_KITGR</name>
<evidence type="ECO:0000313" key="1">
    <source>
        <dbReference type="EMBL" id="KIQ65440.1"/>
    </source>
</evidence>
<comment type="caution">
    <text evidence="1">The sequence shown here is derived from an EMBL/GenBank/DDBJ whole genome shotgun (WGS) entry which is preliminary data.</text>
</comment>
<proteinExistence type="predicted"/>
<organism evidence="1 2">
    <name type="scientific">Kitasatospora griseola</name>
    <name type="common">Streptomyces griseolosporeus</name>
    <dbReference type="NCBI Taxonomy" id="2064"/>
    <lineage>
        <taxon>Bacteria</taxon>
        <taxon>Bacillati</taxon>
        <taxon>Actinomycetota</taxon>
        <taxon>Actinomycetes</taxon>
        <taxon>Kitasatosporales</taxon>
        <taxon>Streptomycetaceae</taxon>
        <taxon>Kitasatospora</taxon>
    </lineage>
</organism>
<protein>
    <submittedName>
        <fullName evidence="1">Uncharacterized protein</fullName>
    </submittedName>
</protein>
<keyword evidence="2" id="KW-1185">Reference proteome</keyword>
<dbReference type="Proteomes" id="UP000032066">
    <property type="component" value="Unassembled WGS sequence"/>
</dbReference>
<dbReference type="PATRIC" id="fig|2064.6.peg.3481"/>
<gene>
    <name evidence="1" type="ORF">TR51_16235</name>
</gene>
<reference evidence="1 2" key="1">
    <citation type="submission" date="2015-02" db="EMBL/GenBank/DDBJ databases">
        <title>Draft genome sequence of Kitasatospora griseola MF730-N6, a bafilomycin, terpentecin and satosporin producer.</title>
        <authorList>
            <person name="Arens J.C."/>
            <person name="Haltli B."/>
            <person name="Kerr R.G."/>
        </authorList>
    </citation>
    <scope>NUCLEOTIDE SEQUENCE [LARGE SCALE GENOMIC DNA]</scope>
    <source>
        <strain evidence="1 2">MF730-N6</strain>
    </source>
</reference>
<evidence type="ECO:0000313" key="2">
    <source>
        <dbReference type="Proteomes" id="UP000032066"/>
    </source>
</evidence>
<dbReference type="EMBL" id="JXZB01000002">
    <property type="protein sequence ID" value="KIQ65440.1"/>
    <property type="molecule type" value="Genomic_DNA"/>
</dbReference>